<gene>
    <name evidence="8" type="primary">rpsT</name>
    <name evidence="9" type="ORF">CYJ26_01900</name>
</gene>
<dbReference type="FunFam" id="1.20.58.110:FF:000001">
    <property type="entry name" value="30S ribosomal protein S20"/>
    <property type="match status" value="1"/>
</dbReference>
<evidence type="ECO:0000256" key="7">
    <source>
        <dbReference type="ARBA" id="ARBA00035136"/>
    </source>
</evidence>
<dbReference type="PANTHER" id="PTHR33398:SF1">
    <property type="entry name" value="SMALL RIBOSOMAL SUBUNIT PROTEIN BS20C"/>
    <property type="match status" value="1"/>
</dbReference>
<dbReference type="GeneID" id="81707700"/>
<dbReference type="GO" id="GO:0015935">
    <property type="term" value="C:small ribosomal subunit"/>
    <property type="evidence" value="ECO:0007669"/>
    <property type="project" value="TreeGrafter"/>
</dbReference>
<dbReference type="PANTHER" id="PTHR33398">
    <property type="entry name" value="30S RIBOSOMAL PROTEIN S20"/>
    <property type="match status" value="1"/>
</dbReference>
<sequence>MANIKSQIKRIKTNEKARLRNQSVKSELKTYVRRVREAVEAGDKAAAEEGLKKAARKLDKAASKGIIHRNQAANRKSKLAKRVASI</sequence>
<comment type="similarity">
    <text evidence="2 8">Belongs to the bacterial ribosomal protein bS20 family.</text>
</comment>
<dbReference type="GO" id="GO:0006412">
    <property type="term" value="P:translation"/>
    <property type="evidence" value="ECO:0007669"/>
    <property type="project" value="UniProtKB-UniRule"/>
</dbReference>
<keyword evidence="5 8" id="KW-0689">Ribosomal protein</keyword>
<dbReference type="GO" id="GO:0005829">
    <property type="term" value="C:cytosol"/>
    <property type="evidence" value="ECO:0007669"/>
    <property type="project" value="TreeGrafter"/>
</dbReference>
<evidence type="ECO:0000256" key="8">
    <source>
        <dbReference type="HAMAP-Rule" id="MF_00500"/>
    </source>
</evidence>
<accession>A0A2I1KVL0</accession>
<evidence type="ECO:0000313" key="10">
    <source>
        <dbReference type="Proteomes" id="UP000234778"/>
    </source>
</evidence>
<evidence type="ECO:0000256" key="1">
    <source>
        <dbReference type="ARBA" id="ARBA00003134"/>
    </source>
</evidence>
<dbReference type="EMBL" id="PKHA01000001">
    <property type="protein sequence ID" value="PKY99662.1"/>
    <property type="molecule type" value="Genomic_DNA"/>
</dbReference>
<dbReference type="Pfam" id="PF01649">
    <property type="entry name" value="Ribosomal_S20p"/>
    <property type="match status" value="1"/>
</dbReference>
<name>A0A2I1KVL0_9ACTO</name>
<organism evidence="9 10">
    <name type="scientific">Actinomyces urogenitalis</name>
    <dbReference type="NCBI Taxonomy" id="103621"/>
    <lineage>
        <taxon>Bacteria</taxon>
        <taxon>Bacillati</taxon>
        <taxon>Actinomycetota</taxon>
        <taxon>Actinomycetes</taxon>
        <taxon>Actinomycetales</taxon>
        <taxon>Actinomycetaceae</taxon>
        <taxon>Actinomyces</taxon>
    </lineage>
</organism>
<protein>
    <recommendedName>
        <fullName evidence="7 8">Small ribosomal subunit protein bS20</fullName>
    </recommendedName>
</protein>
<keyword evidence="6 8" id="KW-0687">Ribonucleoprotein</keyword>
<evidence type="ECO:0000256" key="5">
    <source>
        <dbReference type="ARBA" id="ARBA00022980"/>
    </source>
</evidence>
<evidence type="ECO:0000313" key="9">
    <source>
        <dbReference type="EMBL" id="PKY99662.1"/>
    </source>
</evidence>
<dbReference type="InterPro" id="IPR036510">
    <property type="entry name" value="Ribosomal_bS20_sf"/>
</dbReference>
<dbReference type="Gene3D" id="1.20.58.110">
    <property type="entry name" value="Ribosomal protein S20"/>
    <property type="match status" value="1"/>
</dbReference>
<dbReference type="HAMAP" id="MF_00500">
    <property type="entry name" value="Ribosomal_bS20"/>
    <property type="match status" value="1"/>
</dbReference>
<dbReference type="GO" id="GO:0003735">
    <property type="term" value="F:structural constituent of ribosome"/>
    <property type="evidence" value="ECO:0007669"/>
    <property type="project" value="InterPro"/>
</dbReference>
<dbReference type="RefSeq" id="WP_006549526.1">
    <property type="nucleotide sequence ID" value="NZ_CP136961.1"/>
</dbReference>
<dbReference type="SUPFAM" id="SSF46992">
    <property type="entry name" value="Ribosomal protein S20"/>
    <property type="match status" value="1"/>
</dbReference>
<dbReference type="NCBIfam" id="TIGR00029">
    <property type="entry name" value="S20"/>
    <property type="match status" value="1"/>
</dbReference>
<evidence type="ECO:0000256" key="4">
    <source>
        <dbReference type="ARBA" id="ARBA00022884"/>
    </source>
</evidence>
<dbReference type="GO" id="GO:0070181">
    <property type="term" value="F:small ribosomal subunit rRNA binding"/>
    <property type="evidence" value="ECO:0007669"/>
    <property type="project" value="TreeGrafter"/>
</dbReference>
<evidence type="ECO:0000256" key="3">
    <source>
        <dbReference type="ARBA" id="ARBA00022730"/>
    </source>
</evidence>
<dbReference type="AlphaFoldDB" id="A0A2I1KVL0"/>
<dbReference type="Proteomes" id="UP000234778">
    <property type="component" value="Unassembled WGS sequence"/>
</dbReference>
<reference evidence="9 10" key="1">
    <citation type="submission" date="2017-12" db="EMBL/GenBank/DDBJ databases">
        <title>Phylogenetic diversity of female urinary microbiome.</title>
        <authorList>
            <person name="Thomas-White K."/>
            <person name="Wolfe A.J."/>
        </authorList>
    </citation>
    <scope>NUCLEOTIDE SEQUENCE [LARGE SCALE GENOMIC DNA]</scope>
    <source>
        <strain evidence="9 10">UMB0319</strain>
    </source>
</reference>
<evidence type="ECO:0000256" key="2">
    <source>
        <dbReference type="ARBA" id="ARBA00007634"/>
    </source>
</evidence>
<keyword evidence="4 8" id="KW-0694">RNA-binding</keyword>
<dbReference type="InterPro" id="IPR002583">
    <property type="entry name" value="Ribosomal_bS20"/>
</dbReference>
<proteinExistence type="inferred from homology"/>
<comment type="caution">
    <text evidence="9">The sequence shown here is derived from an EMBL/GenBank/DDBJ whole genome shotgun (WGS) entry which is preliminary data.</text>
</comment>
<comment type="function">
    <text evidence="1 8">Binds directly to 16S ribosomal RNA.</text>
</comment>
<evidence type="ECO:0000256" key="6">
    <source>
        <dbReference type="ARBA" id="ARBA00023274"/>
    </source>
</evidence>
<keyword evidence="3 8" id="KW-0699">rRNA-binding</keyword>